<evidence type="ECO:0000313" key="1">
    <source>
        <dbReference type="EMBL" id="OKP10566.1"/>
    </source>
</evidence>
<name>A0A1Q5UDK5_9EURO</name>
<proteinExistence type="predicted"/>
<organism evidence="1 2">
    <name type="scientific">Penicillium subrubescens</name>
    <dbReference type="NCBI Taxonomy" id="1316194"/>
    <lineage>
        <taxon>Eukaryota</taxon>
        <taxon>Fungi</taxon>
        <taxon>Dikarya</taxon>
        <taxon>Ascomycota</taxon>
        <taxon>Pezizomycotina</taxon>
        <taxon>Eurotiomycetes</taxon>
        <taxon>Eurotiomycetidae</taxon>
        <taxon>Eurotiales</taxon>
        <taxon>Aspergillaceae</taxon>
        <taxon>Penicillium</taxon>
    </lineage>
</organism>
<reference evidence="1 2" key="1">
    <citation type="submission" date="2016-10" db="EMBL/GenBank/DDBJ databases">
        <title>Genome sequence of the ascomycete fungus Penicillium subrubescens.</title>
        <authorList>
            <person name="De Vries R.P."/>
            <person name="Peng M."/>
            <person name="Dilokpimol A."/>
            <person name="Hilden K."/>
            <person name="Makela M.R."/>
            <person name="Grigoriev I."/>
            <person name="Riley R."/>
            <person name="Granchi Z."/>
        </authorList>
    </citation>
    <scope>NUCLEOTIDE SEQUENCE [LARGE SCALE GENOMIC DNA]</scope>
    <source>
        <strain evidence="1 2">CBS 132785</strain>
    </source>
</reference>
<comment type="caution">
    <text evidence="1">The sequence shown here is derived from an EMBL/GenBank/DDBJ whole genome shotgun (WGS) entry which is preliminary data.</text>
</comment>
<evidence type="ECO:0000313" key="2">
    <source>
        <dbReference type="Proteomes" id="UP000186955"/>
    </source>
</evidence>
<sequence>MFGSATKKSLGKGEIQRGDRVLQLATQIGMIQGGAEDIIRTNDNNTDHAQEELRKILKEHNYNMIEDLLSDLEKMLPPDQKKHYQDMIDEYKKWTDETKRFSS</sequence>
<gene>
    <name evidence="1" type="ORF">PENSUB_3869</name>
</gene>
<dbReference type="EMBL" id="MNBE01000313">
    <property type="protein sequence ID" value="OKP10566.1"/>
    <property type="molecule type" value="Genomic_DNA"/>
</dbReference>
<keyword evidence="2" id="KW-1185">Reference proteome</keyword>
<protein>
    <submittedName>
        <fullName evidence="1">Uncharacterized protein</fullName>
    </submittedName>
</protein>
<accession>A0A1Q5UDK5</accession>
<dbReference type="AlphaFoldDB" id="A0A1Q5UDK5"/>
<dbReference type="Proteomes" id="UP000186955">
    <property type="component" value="Unassembled WGS sequence"/>
</dbReference>